<dbReference type="GO" id="GO:0016740">
    <property type="term" value="F:transferase activity"/>
    <property type="evidence" value="ECO:0007669"/>
    <property type="project" value="UniProtKB-KW"/>
</dbReference>
<accession>A0A2Z5FUW4</accession>
<feature type="domain" description="Glycosyl transferase family 25" evidence="1">
    <location>
        <begin position="28"/>
        <end position="76"/>
    </location>
</feature>
<organism evidence="2 3">
    <name type="scientific">Acidisarcina polymorpha</name>
    <dbReference type="NCBI Taxonomy" id="2211140"/>
    <lineage>
        <taxon>Bacteria</taxon>
        <taxon>Pseudomonadati</taxon>
        <taxon>Acidobacteriota</taxon>
        <taxon>Terriglobia</taxon>
        <taxon>Terriglobales</taxon>
        <taxon>Acidobacteriaceae</taxon>
        <taxon>Acidisarcina</taxon>
    </lineage>
</organism>
<keyword evidence="2" id="KW-0808">Transferase</keyword>
<dbReference type="Pfam" id="PF01755">
    <property type="entry name" value="Glyco_transf_25"/>
    <property type="match status" value="1"/>
</dbReference>
<keyword evidence="3" id="KW-1185">Reference proteome</keyword>
<dbReference type="InterPro" id="IPR002654">
    <property type="entry name" value="Glyco_trans_25"/>
</dbReference>
<dbReference type="KEGG" id="abas:ACPOL_0784"/>
<evidence type="ECO:0000313" key="3">
    <source>
        <dbReference type="Proteomes" id="UP000253606"/>
    </source>
</evidence>
<protein>
    <submittedName>
        <fullName evidence="2">Glycosyl transferase, family 25</fullName>
    </submittedName>
</protein>
<dbReference type="AlphaFoldDB" id="A0A2Z5FUW4"/>
<dbReference type="EMBL" id="CP030840">
    <property type="protein sequence ID" value="AXC10145.1"/>
    <property type="molecule type" value="Genomic_DNA"/>
</dbReference>
<reference evidence="2 3" key="1">
    <citation type="journal article" date="2018" name="Front. Microbiol.">
        <title>Hydrolytic Capabilities as a Key to Environmental Success: Chitinolytic and Cellulolytic Acidobacteria From Acidic Sub-arctic Soils and Boreal Peatlands.</title>
        <authorList>
            <person name="Belova S.E."/>
            <person name="Ravin N.V."/>
            <person name="Pankratov T.A."/>
            <person name="Rakitin A.L."/>
            <person name="Ivanova A.A."/>
            <person name="Beletsky A.V."/>
            <person name="Mardanov A.V."/>
            <person name="Sinninghe Damste J.S."/>
            <person name="Dedysh S.N."/>
        </authorList>
    </citation>
    <scope>NUCLEOTIDE SEQUENCE [LARGE SCALE GENOMIC DNA]</scope>
    <source>
        <strain evidence="2 3">SBC82</strain>
    </source>
</reference>
<proteinExistence type="predicted"/>
<dbReference type="Proteomes" id="UP000253606">
    <property type="component" value="Chromosome"/>
</dbReference>
<sequence>MGMPLSPGRVELFPAVKPKERLGFPNIGARGCFLSHYRILVDASQKKLSNVLIVEDDLMVSPDLQRYWTTILGALESQDWGIVYLGHIEKVPEDCKPQLMPFYQPVITSHFYAVNGHVIPRLVEYLEQVQHRNPGDPLGGPMHLDGALTMFRQANPDILAMIAYPNLGKQRPSRSNINCRWYERLPVIQQAADLGRMLRDRLRA</sequence>
<gene>
    <name evidence="2" type="ORF">ACPOL_0784</name>
</gene>
<evidence type="ECO:0000313" key="2">
    <source>
        <dbReference type="EMBL" id="AXC10145.1"/>
    </source>
</evidence>
<name>A0A2Z5FUW4_9BACT</name>
<evidence type="ECO:0000259" key="1">
    <source>
        <dbReference type="Pfam" id="PF01755"/>
    </source>
</evidence>